<evidence type="ECO:0000313" key="3">
    <source>
        <dbReference type="Proteomes" id="UP000494163"/>
    </source>
</evidence>
<dbReference type="EMBL" id="CP012526">
    <property type="protein sequence ID" value="ALC45919.1"/>
    <property type="molecule type" value="Genomic_DNA"/>
</dbReference>
<sequence>MSERRYYFKAEQRYNTSGDGEEESHVNVTPLYPCDNNNNKECDINHSEQEPDNDDDLEFLQDVPNSPSSIDRSSIGSIPWADDAIKKNKLDWEKVERMLTGEAPLIEMEPDLRHEISDWHNKFPCVLAIEKKPLMEKRYDANVHFHDRELDSISDLSLNSLNEYGDSGEQDNGFLTPTVGYQWIPKMPTALNYIRSAKNLDTKHEIDLQVTPLKLNLRKREHSQSSLTHRSPQSITTATATAAVTCNHRIRGIQLLTEWHQETPVKQFLDQ</sequence>
<dbReference type="Proteomes" id="UP000494163">
    <property type="component" value="Chromosome 3R"/>
</dbReference>
<evidence type="ECO:0000256" key="1">
    <source>
        <dbReference type="SAM" id="MobiDB-lite"/>
    </source>
</evidence>
<reference evidence="2 3" key="1">
    <citation type="submission" date="2015-08" db="EMBL/GenBank/DDBJ databases">
        <title>Ancestral chromatin configuration constrains chromatin evolution on differentiating sex chromosomes in Drosophila.</title>
        <authorList>
            <person name="Zhou Q."/>
            <person name="Bachtrog D."/>
        </authorList>
    </citation>
    <scope>NUCLEOTIDE SEQUENCE [LARGE SCALE GENOMIC DNA]</scope>
    <source>
        <tissue evidence="2">Whole larvae</tissue>
    </source>
</reference>
<dbReference type="OrthoDB" id="2134133at2759"/>
<feature type="region of interest" description="Disordered" evidence="1">
    <location>
        <begin position="1"/>
        <end position="75"/>
    </location>
</feature>
<dbReference type="AlphaFoldDB" id="A0A0M3QXI2"/>
<protein>
    <submittedName>
        <fullName evidence="2">CG31125</fullName>
    </submittedName>
</protein>
<feature type="compositionally biased region" description="Basic and acidic residues" evidence="1">
    <location>
        <begin position="1"/>
        <end position="12"/>
    </location>
</feature>
<evidence type="ECO:0000313" key="2">
    <source>
        <dbReference type="EMBL" id="ALC45919.1"/>
    </source>
</evidence>
<feature type="compositionally biased region" description="Low complexity" evidence="1">
    <location>
        <begin position="64"/>
        <end position="75"/>
    </location>
</feature>
<gene>
    <name evidence="2" type="ORF">Dbus_chr3Rg669</name>
</gene>
<feature type="compositionally biased region" description="Basic and acidic residues" evidence="1">
    <location>
        <begin position="38"/>
        <end position="49"/>
    </location>
</feature>
<feature type="compositionally biased region" description="Acidic residues" evidence="1">
    <location>
        <begin position="50"/>
        <end position="59"/>
    </location>
</feature>
<organism evidence="2 3">
    <name type="scientific">Drosophila busckii</name>
    <name type="common">Fruit fly</name>
    <dbReference type="NCBI Taxonomy" id="30019"/>
    <lineage>
        <taxon>Eukaryota</taxon>
        <taxon>Metazoa</taxon>
        <taxon>Ecdysozoa</taxon>
        <taxon>Arthropoda</taxon>
        <taxon>Hexapoda</taxon>
        <taxon>Insecta</taxon>
        <taxon>Pterygota</taxon>
        <taxon>Neoptera</taxon>
        <taxon>Endopterygota</taxon>
        <taxon>Diptera</taxon>
        <taxon>Brachycera</taxon>
        <taxon>Muscomorpha</taxon>
        <taxon>Ephydroidea</taxon>
        <taxon>Drosophilidae</taxon>
        <taxon>Drosophila</taxon>
    </lineage>
</organism>
<proteinExistence type="predicted"/>
<accession>A0A0M3QXI2</accession>
<keyword evidence="3" id="KW-1185">Reference proteome</keyword>
<name>A0A0M3QXI2_DROBS</name>